<feature type="coiled-coil region" evidence="1">
    <location>
        <begin position="103"/>
        <end position="186"/>
    </location>
</feature>
<evidence type="ECO:0008006" key="5">
    <source>
        <dbReference type="Google" id="ProtNLM"/>
    </source>
</evidence>
<evidence type="ECO:0000313" key="4">
    <source>
        <dbReference type="Proteomes" id="UP000660668"/>
    </source>
</evidence>
<accession>A0A930VQN2</accession>
<name>A0A930VQN2_9ACTN</name>
<keyword evidence="1" id="KW-0175">Coiled coil</keyword>
<reference evidence="3" key="1">
    <citation type="submission" date="2020-11" db="EMBL/GenBank/DDBJ databases">
        <title>Nocardioides cynanchi sp. nov., isolated from soil of rhizosphere of Cynanchum wilfordii.</title>
        <authorList>
            <person name="Lee J.-S."/>
            <person name="Suh M.K."/>
            <person name="Kim J.-S."/>
        </authorList>
    </citation>
    <scope>NUCLEOTIDE SEQUENCE</scope>
    <source>
        <strain evidence="3">KCTC 19276</strain>
    </source>
</reference>
<dbReference type="Proteomes" id="UP000660668">
    <property type="component" value="Unassembled WGS sequence"/>
</dbReference>
<dbReference type="EMBL" id="JADKPO010000012">
    <property type="protein sequence ID" value="MBF4768175.1"/>
    <property type="molecule type" value="Genomic_DNA"/>
</dbReference>
<protein>
    <recommendedName>
        <fullName evidence="5">Multidomain membrane protein</fullName>
    </recommendedName>
</protein>
<gene>
    <name evidence="3" type="ORF">ISU10_10380</name>
</gene>
<evidence type="ECO:0000256" key="2">
    <source>
        <dbReference type="SAM" id="Phobius"/>
    </source>
</evidence>
<dbReference type="AlphaFoldDB" id="A0A930VQN2"/>
<comment type="caution">
    <text evidence="3">The sequence shown here is derived from an EMBL/GenBank/DDBJ whole genome shotgun (WGS) entry which is preliminary data.</text>
</comment>
<sequence length="199" mass="21360">MSSPKARRRQRSMRLTVAVVLVIVAAAAVLGAVLAGSWALLTATAFLGVALGAIAVRITHSELLQARRDGNRDRAEQAQAYRVLASERAEEHAGFVAGIEHKLTAHQTTIEELEVALTSAQRRAADASRKRSAEAKRADLAEAGAELTSRRLDEAETRAAEAILRVAELEAELDVAKAELDAVRAELAPWESQPVAKRA</sequence>
<feature type="transmembrane region" description="Helical" evidence="2">
    <location>
        <begin position="41"/>
        <end position="58"/>
    </location>
</feature>
<evidence type="ECO:0000313" key="3">
    <source>
        <dbReference type="EMBL" id="MBF4768175.1"/>
    </source>
</evidence>
<keyword evidence="2" id="KW-0472">Membrane</keyword>
<keyword evidence="4" id="KW-1185">Reference proteome</keyword>
<evidence type="ECO:0000256" key="1">
    <source>
        <dbReference type="SAM" id="Coils"/>
    </source>
</evidence>
<proteinExistence type="predicted"/>
<keyword evidence="2" id="KW-1133">Transmembrane helix</keyword>
<dbReference type="SUPFAM" id="SSF57997">
    <property type="entry name" value="Tropomyosin"/>
    <property type="match status" value="1"/>
</dbReference>
<organism evidence="3 4">
    <name type="scientific">Nocardioides agariphilus</name>
    <dbReference type="NCBI Taxonomy" id="433664"/>
    <lineage>
        <taxon>Bacteria</taxon>
        <taxon>Bacillati</taxon>
        <taxon>Actinomycetota</taxon>
        <taxon>Actinomycetes</taxon>
        <taxon>Propionibacteriales</taxon>
        <taxon>Nocardioidaceae</taxon>
        <taxon>Nocardioides</taxon>
    </lineage>
</organism>
<keyword evidence="2" id="KW-0812">Transmembrane</keyword>